<feature type="region of interest" description="Disordered" evidence="1">
    <location>
        <begin position="136"/>
        <end position="249"/>
    </location>
</feature>
<dbReference type="InParanoid" id="A0A286US44"/>
<name>A0A286US44_9AGAM</name>
<accession>A0A286US44</accession>
<dbReference type="AlphaFoldDB" id="A0A286US44"/>
<keyword evidence="3" id="KW-1185">Reference proteome</keyword>
<feature type="compositionally biased region" description="Polar residues" evidence="1">
    <location>
        <begin position="187"/>
        <end position="204"/>
    </location>
</feature>
<feature type="compositionally biased region" description="Low complexity" evidence="1">
    <location>
        <begin position="177"/>
        <end position="186"/>
    </location>
</feature>
<comment type="caution">
    <text evidence="2">The sequence shown here is derived from an EMBL/GenBank/DDBJ whole genome shotgun (WGS) entry which is preliminary data.</text>
</comment>
<organism evidence="2 3">
    <name type="scientific">Pyrrhoderma noxium</name>
    <dbReference type="NCBI Taxonomy" id="2282107"/>
    <lineage>
        <taxon>Eukaryota</taxon>
        <taxon>Fungi</taxon>
        <taxon>Dikarya</taxon>
        <taxon>Basidiomycota</taxon>
        <taxon>Agaricomycotina</taxon>
        <taxon>Agaricomycetes</taxon>
        <taxon>Hymenochaetales</taxon>
        <taxon>Hymenochaetaceae</taxon>
        <taxon>Pyrrhoderma</taxon>
    </lineage>
</organism>
<gene>
    <name evidence="2" type="ORF">PNOK_0238000</name>
</gene>
<protein>
    <submittedName>
        <fullName evidence="2">Uncharacterized protein</fullName>
    </submittedName>
</protein>
<dbReference type="OrthoDB" id="2270193at2759"/>
<dbReference type="EMBL" id="NBII01000002">
    <property type="protein sequence ID" value="PAV22423.1"/>
    <property type="molecule type" value="Genomic_DNA"/>
</dbReference>
<sequence length="449" mass="49404">MDSSSSPQPPPLPAHVVSFILSYISPLDHPLPPHILSTPLRQRHHFLGLGSKFESDEDITTYLSWQNMSGNNDEINTIADILSTLPSPENCDPLSIYQTKYSFDGEAVYAHAYAPSLNSGSGLRLIFRWEASDDEGAVQGHHGNATNADNWKYHDAKPMPFPSNVYDSPQEALLPDSSSSRSGNGSDTPISPQSSLTHTFTFVPNSYHVPLEPEDEDDDYWNSYGRSTSDDEDNGDPSRATRFVANGETEDEKAEDAYWARYAAVHGTADSTKPSPLPQKRKLHEPSFYVDSDMSYNDRQPGSYDNFEFEHIEHLSPYPPGRVEVQAADPNELCPATLTRRLHAISPRASPLPSPGLDLEPIKLDGIDESPESPDTSDVASLTSPKSLKSGESGELSNSVLEPLLDEMALRETIKGVYRLWSASKSGSPTSANDKQQFLRIVQDVISGL</sequence>
<evidence type="ECO:0000313" key="2">
    <source>
        <dbReference type="EMBL" id="PAV22423.1"/>
    </source>
</evidence>
<feature type="region of interest" description="Disordered" evidence="1">
    <location>
        <begin position="346"/>
        <end position="396"/>
    </location>
</feature>
<reference evidence="2 3" key="1">
    <citation type="journal article" date="2017" name="Mol. Ecol.">
        <title>Comparative and population genomic landscape of Phellinus noxius: A hypervariable fungus causing root rot in trees.</title>
        <authorList>
            <person name="Chung C.L."/>
            <person name="Lee T.J."/>
            <person name="Akiba M."/>
            <person name="Lee H.H."/>
            <person name="Kuo T.H."/>
            <person name="Liu D."/>
            <person name="Ke H.M."/>
            <person name="Yokoi T."/>
            <person name="Roa M.B."/>
            <person name="Lu M.J."/>
            <person name="Chang Y.Y."/>
            <person name="Ann P.J."/>
            <person name="Tsai J.N."/>
            <person name="Chen C.Y."/>
            <person name="Tzean S.S."/>
            <person name="Ota Y."/>
            <person name="Hattori T."/>
            <person name="Sahashi N."/>
            <person name="Liou R.F."/>
            <person name="Kikuchi T."/>
            <person name="Tsai I.J."/>
        </authorList>
    </citation>
    <scope>NUCLEOTIDE SEQUENCE [LARGE SCALE GENOMIC DNA]</scope>
    <source>
        <strain evidence="2 3">FFPRI411160</strain>
    </source>
</reference>
<evidence type="ECO:0000313" key="3">
    <source>
        <dbReference type="Proteomes" id="UP000217199"/>
    </source>
</evidence>
<proteinExistence type="predicted"/>
<feature type="compositionally biased region" description="Polar residues" evidence="1">
    <location>
        <begin position="373"/>
        <end position="387"/>
    </location>
</feature>
<evidence type="ECO:0000256" key="1">
    <source>
        <dbReference type="SAM" id="MobiDB-lite"/>
    </source>
</evidence>
<dbReference type="STRING" id="2282107.A0A286US44"/>
<dbReference type="Proteomes" id="UP000217199">
    <property type="component" value="Unassembled WGS sequence"/>
</dbReference>